<evidence type="ECO:0008006" key="3">
    <source>
        <dbReference type="Google" id="ProtNLM"/>
    </source>
</evidence>
<dbReference type="Pfam" id="PF14414">
    <property type="entry name" value="WHH"/>
    <property type="match status" value="1"/>
</dbReference>
<reference evidence="1" key="1">
    <citation type="submission" date="2020-11" db="EMBL/GenBank/DDBJ databases">
        <title>Sequencing the genomes of 1000 actinobacteria strains.</title>
        <authorList>
            <person name="Klenk H.-P."/>
        </authorList>
    </citation>
    <scope>NUCLEOTIDE SEQUENCE</scope>
    <source>
        <strain evidence="1">DSM 45356</strain>
    </source>
</reference>
<accession>A0A8J7KKN2</accession>
<dbReference type="EMBL" id="JADOUF010000001">
    <property type="protein sequence ID" value="MBG6138334.1"/>
    <property type="molecule type" value="Genomic_DNA"/>
</dbReference>
<protein>
    <recommendedName>
        <fullName evidence="3">HNH endonuclease</fullName>
    </recommendedName>
</protein>
<dbReference type="Proteomes" id="UP000622552">
    <property type="component" value="Unassembled WGS sequence"/>
</dbReference>
<sequence>MIPPGVRRLPSGRLPANFTFAGKKYDGPRWTPRLVAKYPDGVTFTPDGYPNFSQYQWVGIPQVEFDPTFTGDRAKDDAIANRKAGIEDTPDGYTWHHHQDGRTMQLVPTDIHEAVRHAGGVAIVKGNDQ</sequence>
<evidence type="ECO:0000313" key="1">
    <source>
        <dbReference type="EMBL" id="MBG6138334.1"/>
    </source>
</evidence>
<name>A0A8J7KKN2_9ACTN</name>
<evidence type="ECO:0000313" key="2">
    <source>
        <dbReference type="Proteomes" id="UP000622552"/>
    </source>
</evidence>
<keyword evidence="2" id="KW-1185">Reference proteome</keyword>
<dbReference type="RefSeq" id="WP_197005108.1">
    <property type="nucleotide sequence ID" value="NZ_BONS01000017.1"/>
</dbReference>
<gene>
    <name evidence="1" type="ORF">IW245_004528</name>
</gene>
<proteinExistence type="predicted"/>
<organism evidence="1 2">
    <name type="scientific">Longispora fulva</name>
    <dbReference type="NCBI Taxonomy" id="619741"/>
    <lineage>
        <taxon>Bacteria</taxon>
        <taxon>Bacillati</taxon>
        <taxon>Actinomycetota</taxon>
        <taxon>Actinomycetes</taxon>
        <taxon>Micromonosporales</taxon>
        <taxon>Micromonosporaceae</taxon>
        <taxon>Longispora</taxon>
    </lineage>
</organism>
<dbReference type="InterPro" id="IPR032869">
    <property type="entry name" value="WHH_dom_containing"/>
</dbReference>
<comment type="caution">
    <text evidence="1">The sequence shown here is derived from an EMBL/GenBank/DDBJ whole genome shotgun (WGS) entry which is preliminary data.</text>
</comment>
<dbReference type="AlphaFoldDB" id="A0A8J7KKN2"/>